<keyword evidence="3" id="KW-1185">Reference proteome</keyword>
<keyword evidence="1" id="KW-1133">Transmembrane helix</keyword>
<protein>
    <submittedName>
        <fullName evidence="2">Uncharacterized protein</fullName>
    </submittedName>
</protein>
<evidence type="ECO:0000313" key="2">
    <source>
        <dbReference type="EMBL" id="EYB93202.1"/>
    </source>
</evidence>
<keyword evidence="1" id="KW-0812">Transmembrane</keyword>
<feature type="transmembrane region" description="Helical" evidence="1">
    <location>
        <begin position="46"/>
        <end position="64"/>
    </location>
</feature>
<sequence length="79" mass="9022">MSALADVLEIFSLFYLVSGFAVLESLQRRFRRDLYHLGILYEMLKGRAILMFLLVVALTVANQLSQKKAFKGIDLKVLD</sequence>
<keyword evidence="1" id="KW-0472">Membrane</keyword>
<proteinExistence type="predicted"/>
<feature type="transmembrane region" description="Helical" evidence="1">
    <location>
        <begin position="7"/>
        <end position="26"/>
    </location>
</feature>
<evidence type="ECO:0000313" key="3">
    <source>
        <dbReference type="Proteomes" id="UP000024635"/>
    </source>
</evidence>
<reference evidence="3" key="1">
    <citation type="journal article" date="2015" name="Nat. Genet.">
        <title>The genome and transcriptome of the zoonotic hookworm Ancylostoma ceylanicum identify infection-specific gene families.</title>
        <authorList>
            <person name="Schwarz E.M."/>
            <person name="Hu Y."/>
            <person name="Antoshechkin I."/>
            <person name="Miller M.M."/>
            <person name="Sternberg P.W."/>
            <person name="Aroian R.V."/>
        </authorList>
    </citation>
    <scope>NUCLEOTIDE SEQUENCE</scope>
    <source>
        <strain evidence="3">HY135</strain>
    </source>
</reference>
<comment type="caution">
    <text evidence="2">The sequence shown here is derived from an EMBL/GenBank/DDBJ whole genome shotgun (WGS) entry which is preliminary data.</text>
</comment>
<accession>A0A016SS60</accession>
<name>A0A016SS60_9BILA</name>
<evidence type="ECO:0000256" key="1">
    <source>
        <dbReference type="SAM" id="Phobius"/>
    </source>
</evidence>
<dbReference type="AlphaFoldDB" id="A0A016SS60"/>
<dbReference type="OrthoDB" id="5853913at2759"/>
<organism evidence="2 3">
    <name type="scientific">Ancylostoma ceylanicum</name>
    <dbReference type="NCBI Taxonomy" id="53326"/>
    <lineage>
        <taxon>Eukaryota</taxon>
        <taxon>Metazoa</taxon>
        <taxon>Ecdysozoa</taxon>
        <taxon>Nematoda</taxon>
        <taxon>Chromadorea</taxon>
        <taxon>Rhabditida</taxon>
        <taxon>Rhabditina</taxon>
        <taxon>Rhabditomorpha</taxon>
        <taxon>Strongyloidea</taxon>
        <taxon>Ancylostomatidae</taxon>
        <taxon>Ancylostomatinae</taxon>
        <taxon>Ancylostoma</taxon>
    </lineage>
</organism>
<dbReference type="EMBL" id="JARK01001521">
    <property type="protein sequence ID" value="EYB93202.1"/>
    <property type="molecule type" value="Genomic_DNA"/>
</dbReference>
<gene>
    <name evidence="2" type="primary">Acey_s0185.g1043</name>
    <name evidence="2" type="ORF">Y032_0185g1043</name>
</gene>
<dbReference type="Proteomes" id="UP000024635">
    <property type="component" value="Unassembled WGS sequence"/>
</dbReference>